<dbReference type="PANTHER" id="PTHR46467:SF1">
    <property type="entry name" value="TETHER CONTAINING UBX DOMAIN FOR GLUT4"/>
    <property type="match status" value="1"/>
</dbReference>
<proteinExistence type="predicted"/>
<name>A0A1E4T8U0_9ASCO</name>
<dbReference type="InterPro" id="IPR021569">
    <property type="entry name" value="TUG-UBL1"/>
</dbReference>
<dbReference type="Proteomes" id="UP000094801">
    <property type="component" value="Unassembled WGS sequence"/>
</dbReference>
<dbReference type="STRING" id="983967.A0A1E4T8U0"/>
<dbReference type="OrthoDB" id="440781at2759"/>
<feature type="compositionally biased region" description="Basic and acidic residues" evidence="1">
    <location>
        <begin position="219"/>
        <end position="255"/>
    </location>
</feature>
<dbReference type="SUPFAM" id="SSF54236">
    <property type="entry name" value="Ubiquitin-like"/>
    <property type="match status" value="1"/>
</dbReference>
<evidence type="ECO:0000313" key="3">
    <source>
        <dbReference type="EMBL" id="ODV88185.1"/>
    </source>
</evidence>
<dbReference type="GO" id="GO:0006886">
    <property type="term" value="P:intracellular protein transport"/>
    <property type="evidence" value="ECO:0007669"/>
    <property type="project" value="TreeGrafter"/>
</dbReference>
<protein>
    <recommendedName>
        <fullName evidence="2">UBX domain-containing protein</fullName>
    </recommendedName>
</protein>
<accession>A0A1E4T8U0</accession>
<organism evidence="3 4">
    <name type="scientific">[Candida] arabinofermentans NRRL YB-2248</name>
    <dbReference type="NCBI Taxonomy" id="983967"/>
    <lineage>
        <taxon>Eukaryota</taxon>
        <taxon>Fungi</taxon>
        <taxon>Dikarya</taxon>
        <taxon>Ascomycota</taxon>
        <taxon>Saccharomycotina</taxon>
        <taxon>Pichiomycetes</taxon>
        <taxon>Pichiales</taxon>
        <taxon>Pichiaceae</taxon>
        <taxon>Ogataea</taxon>
        <taxon>Ogataea/Candida clade</taxon>
    </lineage>
</organism>
<sequence>MPHVSVKYQFKTFKAEVKPGTLIQQALEDACKHFKLDPDAHALEHGKGHLDLSLPYRLTGLPHGCSLDLVKLPEGAKKSSATSGTAKVTIKLQIIAPEGDVSFHMPPPTQLVNHFTSGDSITKMLEGFESSTGLKFFDRVYSTKVPGKKTIYHYHPIVQSFSTILESPDQFKQPLSKLGLTGGSHSLRLRFKRTETIEETPVVIETQEIDQTMTDATPDEEKVKKAEKPAKVATKEEVNDNENEKGTEATKEKQNQSIAVKHEEIEVYKPVLTRSLPSDTSDESTYDLSIDQARLYQSMLSKQANTNGQIMSKRQREQLQQKKKTLAVTECLIRIKFPDQNTVQFNMSPTKKLSDLYELLVQKILVLSSSQQEAISNDEKPIFELHIPYPAQAVLTSISDFDRELVAHCGFGHRTLLVYKDDSGKRSQYIKDEYLSKAKNLDDLDEVKLEISRAEMSDTAEVDEKKILGGSGTQLGTSFGSERKTTIGDEKGKKFPKWFKIGK</sequence>
<dbReference type="InterPro" id="IPR001012">
    <property type="entry name" value="UBX_dom"/>
</dbReference>
<feature type="domain" description="UBX" evidence="2">
    <location>
        <begin position="326"/>
        <end position="405"/>
    </location>
</feature>
<dbReference type="GO" id="GO:0012506">
    <property type="term" value="C:vesicle membrane"/>
    <property type="evidence" value="ECO:0007669"/>
    <property type="project" value="TreeGrafter"/>
</dbReference>
<gene>
    <name evidence="3" type="ORF">CANARDRAFT_5484</name>
</gene>
<dbReference type="GO" id="GO:0005634">
    <property type="term" value="C:nucleus"/>
    <property type="evidence" value="ECO:0007669"/>
    <property type="project" value="TreeGrafter"/>
</dbReference>
<dbReference type="PANTHER" id="PTHR46467">
    <property type="entry name" value="TETHER CONTAINING UBX DOMAIN FOR GLUT4"/>
    <property type="match status" value="1"/>
</dbReference>
<dbReference type="Gene3D" id="3.10.20.90">
    <property type="entry name" value="Phosphatidylinositol 3-kinase Catalytic Subunit, Chain A, domain 1"/>
    <property type="match status" value="1"/>
</dbReference>
<evidence type="ECO:0000259" key="2">
    <source>
        <dbReference type="PROSITE" id="PS50033"/>
    </source>
</evidence>
<dbReference type="PROSITE" id="PS50033">
    <property type="entry name" value="UBX"/>
    <property type="match status" value="1"/>
</dbReference>
<dbReference type="Pfam" id="PF11470">
    <property type="entry name" value="TUG-UBL1"/>
    <property type="match status" value="1"/>
</dbReference>
<dbReference type="CDD" id="cd16105">
    <property type="entry name" value="Ubl_ASPSCR1_like"/>
    <property type="match status" value="1"/>
</dbReference>
<dbReference type="AlphaFoldDB" id="A0A1E4T8U0"/>
<keyword evidence="4" id="KW-1185">Reference proteome</keyword>
<reference evidence="4" key="1">
    <citation type="submission" date="2016-04" db="EMBL/GenBank/DDBJ databases">
        <title>Comparative genomics of biotechnologically important yeasts.</title>
        <authorList>
            <consortium name="DOE Joint Genome Institute"/>
            <person name="Riley R."/>
            <person name="Haridas S."/>
            <person name="Wolfe K.H."/>
            <person name="Lopes M.R."/>
            <person name="Hittinger C.T."/>
            <person name="Goker M."/>
            <person name="Salamov A."/>
            <person name="Wisecaver J."/>
            <person name="Long T.M."/>
            <person name="Aerts A.L."/>
            <person name="Barry K."/>
            <person name="Choi C."/>
            <person name="Clum A."/>
            <person name="Coughlan A.Y."/>
            <person name="Deshpande S."/>
            <person name="Douglass A.P."/>
            <person name="Hanson S.J."/>
            <person name="Klenk H.-P."/>
            <person name="Labutti K."/>
            <person name="Lapidus A."/>
            <person name="Lindquist E."/>
            <person name="Lipzen A."/>
            <person name="Meier-Kolthoff J.P."/>
            <person name="Ohm R.A."/>
            <person name="Otillar R.P."/>
            <person name="Pangilinan J."/>
            <person name="Peng Y."/>
            <person name="Rokas A."/>
            <person name="Rosa C.A."/>
            <person name="Scheuner C."/>
            <person name="Sibirny A.A."/>
            <person name="Slot J.C."/>
            <person name="Stielow J.B."/>
            <person name="Sun H."/>
            <person name="Kurtzman C.P."/>
            <person name="Blackwell M."/>
            <person name="Grigoriev I.V."/>
            <person name="Jeffries T.W."/>
        </authorList>
    </citation>
    <scope>NUCLEOTIDE SEQUENCE [LARGE SCALE GENOMIC DNA]</scope>
    <source>
        <strain evidence="4">NRRL YB-2248</strain>
    </source>
</reference>
<feature type="region of interest" description="Disordered" evidence="1">
    <location>
        <begin position="215"/>
        <end position="255"/>
    </location>
</feature>
<dbReference type="GO" id="GO:0005737">
    <property type="term" value="C:cytoplasm"/>
    <property type="evidence" value="ECO:0007669"/>
    <property type="project" value="TreeGrafter"/>
</dbReference>
<evidence type="ECO:0000313" key="4">
    <source>
        <dbReference type="Proteomes" id="UP000094801"/>
    </source>
</evidence>
<evidence type="ECO:0000256" key="1">
    <source>
        <dbReference type="SAM" id="MobiDB-lite"/>
    </source>
</evidence>
<dbReference type="InterPro" id="IPR029071">
    <property type="entry name" value="Ubiquitin-like_domsf"/>
</dbReference>
<dbReference type="EMBL" id="KV453847">
    <property type="protein sequence ID" value="ODV88185.1"/>
    <property type="molecule type" value="Genomic_DNA"/>
</dbReference>
<feature type="region of interest" description="Disordered" evidence="1">
    <location>
        <begin position="467"/>
        <end position="488"/>
    </location>
</feature>